<evidence type="ECO:0000313" key="2">
    <source>
        <dbReference type="EMBL" id="OIT23096.1"/>
    </source>
</evidence>
<organism evidence="2 3">
    <name type="scientific">Nicotiana attenuata</name>
    <name type="common">Coyote tobacco</name>
    <dbReference type="NCBI Taxonomy" id="49451"/>
    <lineage>
        <taxon>Eukaryota</taxon>
        <taxon>Viridiplantae</taxon>
        <taxon>Streptophyta</taxon>
        <taxon>Embryophyta</taxon>
        <taxon>Tracheophyta</taxon>
        <taxon>Spermatophyta</taxon>
        <taxon>Magnoliopsida</taxon>
        <taxon>eudicotyledons</taxon>
        <taxon>Gunneridae</taxon>
        <taxon>Pentapetalae</taxon>
        <taxon>asterids</taxon>
        <taxon>lamiids</taxon>
        <taxon>Solanales</taxon>
        <taxon>Solanaceae</taxon>
        <taxon>Nicotianoideae</taxon>
        <taxon>Nicotianeae</taxon>
        <taxon>Nicotiana</taxon>
    </lineage>
</organism>
<sequence length="218" mass="24458">MARGRGRARERPRLQPLAGISKPVEAPMQPEKTPVAEIIKTLVPLDNAKMKQQEIEVIIQEPAKRLDLSISPSLRSHTDKSTGKFEDLASTSKSTPDLAPVIEKKGATDTWTSLFAGSCSSENGLKLSYIPPKIIDGKTDVQLEKEDVDKEILKWRCAIIVYVIGETSGYNYKHRFVKQSWNQVVELEIEAEQHKVEQPRRRRRPNGNAQPAPQPVVT</sequence>
<feature type="compositionally biased region" description="Polar residues" evidence="1">
    <location>
        <begin position="207"/>
        <end position="218"/>
    </location>
</feature>
<dbReference type="Proteomes" id="UP000187609">
    <property type="component" value="Unassembled WGS sequence"/>
</dbReference>
<dbReference type="PANTHER" id="PTHR33233">
    <property type="entry name" value="ENDONUCLEASE/EXONUCLEASE/PHOSPHATASE"/>
    <property type="match status" value="1"/>
</dbReference>
<reference evidence="2" key="1">
    <citation type="submission" date="2016-11" db="EMBL/GenBank/DDBJ databases">
        <title>The genome of Nicotiana attenuata.</title>
        <authorList>
            <person name="Xu S."/>
            <person name="Brockmoeller T."/>
            <person name="Gaquerel E."/>
            <person name="Navarro A."/>
            <person name="Kuhl H."/>
            <person name="Gase K."/>
            <person name="Ling Z."/>
            <person name="Zhou W."/>
            <person name="Kreitzer C."/>
            <person name="Stanke M."/>
            <person name="Tang H."/>
            <person name="Lyons E."/>
            <person name="Pandey P."/>
            <person name="Pandey S.P."/>
            <person name="Timmermann B."/>
            <person name="Baldwin I.T."/>
        </authorList>
    </citation>
    <scope>NUCLEOTIDE SEQUENCE [LARGE SCALE GENOMIC DNA]</scope>
    <source>
        <strain evidence="2">UT</strain>
    </source>
</reference>
<dbReference type="EMBL" id="MJEQ01003346">
    <property type="protein sequence ID" value="OIT23096.1"/>
    <property type="molecule type" value="Genomic_DNA"/>
</dbReference>
<evidence type="ECO:0000256" key="1">
    <source>
        <dbReference type="SAM" id="MobiDB-lite"/>
    </source>
</evidence>
<dbReference type="PANTHER" id="PTHR33233:SF17">
    <property type="entry name" value="DUF4283 DOMAIN-CONTAINING PROTEIN"/>
    <property type="match status" value="1"/>
</dbReference>
<protein>
    <submittedName>
        <fullName evidence="2">Uncharacterized protein</fullName>
    </submittedName>
</protein>
<feature type="region of interest" description="Disordered" evidence="1">
    <location>
        <begin position="1"/>
        <end position="32"/>
    </location>
</feature>
<dbReference type="AlphaFoldDB" id="A0A1J6KDU0"/>
<proteinExistence type="predicted"/>
<accession>A0A1J6KDU0</accession>
<keyword evidence="3" id="KW-1185">Reference proteome</keyword>
<gene>
    <name evidence="2" type="ORF">A4A49_32146</name>
</gene>
<comment type="caution">
    <text evidence="2">The sequence shown here is derived from an EMBL/GenBank/DDBJ whole genome shotgun (WGS) entry which is preliminary data.</text>
</comment>
<feature type="compositionally biased region" description="Basic and acidic residues" evidence="1">
    <location>
        <begin position="76"/>
        <end position="87"/>
    </location>
</feature>
<dbReference type="Gramene" id="OIT23096">
    <property type="protein sequence ID" value="OIT23096"/>
    <property type="gene ID" value="A4A49_32146"/>
</dbReference>
<feature type="region of interest" description="Disordered" evidence="1">
    <location>
        <begin position="193"/>
        <end position="218"/>
    </location>
</feature>
<name>A0A1J6KDU0_NICAT</name>
<feature type="region of interest" description="Disordered" evidence="1">
    <location>
        <begin position="70"/>
        <end position="91"/>
    </location>
</feature>
<evidence type="ECO:0000313" key="3">
    <source>
        <dbReference type="Proteomes" id="UP000187609"/>
    </source>
</evidence>